<feature type="transmembrane region" description="Helical" evidence="1">
    <location>
        <begin position="323"/>
        <end position="343"/>
    </location>
</feature>
<dbReference type="PANTHER" id="PTHR30092">
    <property type="entry name" value="INNER MEMBRANE PROTEIN CRED"/>
    <property type="match status" value="1"/>
</dbReference>
<dbReference type="NCBIfam" id="NF008712">
    <property type="entry name" value="PRK11715.1-1"/>
    <property type="match status" value="1"/>
</dbReference>
<gene>
    <name evidence="2" type="primary">creD</name>
    <name evidence="2" type="ORF">GCM10023093_15740</name>
</gene>
<feature type="transmembrane region" description="Helical" evidence="1">
    <location>
        <begin position="375"/>
        <end position="396"/>
    </location>
</feature>
<keyword evidence="1" id="KW-0812">Transmembrane</keyword>
<organism evidence="2 3">
    <name type="scientific">Nemorincola caseinilytica</name>
    <dbReference type="NCBI Taxonomy" id="2054315"/>
    <lineage>
        <taxon>Bacteria</taxon>
        <taxon>Pseudomonadati</taxon>
        <taxon>Bacteroidota</taxon>
        <taxon>Chitinophagia</taxon>
        <taxon>Chitinophagales</taxon>
        <taxon>Chitinophagaceae</taxon>
        <taxon>Nemorincola</taxon>
    </lineage>
</organism>
<keyword evidence="1" id="KW-1133">Transmembrane helix</keyword>
<feature type="transmembrane region" description="Helical" evidence="1">
    <location>
        <begin position="12"/>
        <end position="35"/>
    </location>
</feature>
<keyword evidence="3" id="KW-1185">Reference proteome</keyword>
<protein>
    <submittedName>
        <fullName evidence="2">Cell envelope integrity protein CreD</fullName>
    </submittedName>
</protein>
<dbReference type="Pfam" id="PF06123">
    <property type="entry name" value="CreD"/>
    <property type="match status" value="1"/>
</dbReference>
<name>A0ABP8NFW0_9BACT</name>
<proteinExistence type="predicted"/>
<dbReference type="RefSeq" id="WP_345081173.1">
    <property type="nucleotide sequence ID" value="NZ_BAABFA010000010.1"/>
</dbReference>
<dbReference type="InterPro" id="IPR010364">
    <property type="entry name" value="Uncharacterised_IM_CreD"/>
</dbReference>
<dbReference type="PIRSF" id="PIRSF004548">
    <property type="entry name" value="CreD"/>
    <property type="match status" value="1"/>
</dbReference>
<dbReference type="Proteomes" id="UP001500067">
    <property type="component" value="Unassembled WGS sequence"/>
</dbReference>
<feature type="transmembrane region" description="Helical" evidence="1">
    <location>
        <begin position="298"/>
        <end position="316"/>
    </location>
</feature>
<sequence length="449" mass="50018">MRQQDNGNRIFLKGLVVAGLVIAMLIPGVLIMNLVQERQKRQEEVVKEVCSKWADEQTLTGPVLMIPYTQEVSGTNGVKEKVVRRAYILPEELRMNGNIIPKVKKRSLYNVHLYQADIQVSGKFDTVTPELLGVPAEDIRWNEARLLVNVSDMKGMDEQMQLEWNGEKRPMESVFPVNDQFEEGMSAVTAVAPGSAPTFAMRLNVRGSRSLYLSPTGRTTVTDIASAWKDPAFDGRYLPATSDITDDKFTAHWKVSPLVGNFPQVWKNGAQKLSAGAYGVRLIESVDGYAKVMRCVKYAILFVALTFTFFFFLEILQKRRIHPIQYALVGIALIVFYCLLLSISEYAGFNAAYLIASVATVSLITFYVRSLSRSMGTVAGFSISLTALYAYIFVLILSEDHALLFGSIGLFCIVAVIMHFSRRIEWYGPAKPGAAQDGSEDSGPYFPQV</sequence>
<keyword evidence="1" id="KW-0472">Membrane</keyword>
<dbReference type="PANTHER" id="PTHR30092:SF0">
    <property type="entry name" value="INNER MEMBRANE PROTEIN CRED"/>
    <property type="match status" value="1"/>
</dbReference>
<accession>A0ABP8NFW0</accession>
<evidence type="ECO:0000313" key="2">
    <source>
        <dbReference type="EMBL" id="GAA4464752.1"/>
    </source>
</evidence>
<evidence type="ECO:0000313" key="3">
    <source>
        <dbReference type="Proteomes" id="UP001500067"/>
    </source>
</evidence>
<comment type="caution">
    <text evidence="2">The sequence shown here is derived from an EMBL/GenBank/DDBJ whole genome shotgun (WGS) entry which is preliminary data.</text>
</comment>
<feature type="transmembrane region" description="Helical" evidence="1">
    <location>
        <begin position="349"/>
        <end position="368"/>
    </location>
</feature>
<feature type="transmembrane region" description="Helical" evidence="1">
    <location>
        <begin position="402"/>
        <end position="421"/>
    </location>
</feature>
<evidence type="ECO:0000256" key="1">
    <source>
        <dbReference type="SAM" id="Phobius"/>
    </source>
</evidence>
<reference evidence="3" key="1">
    <citation type="journal article" date="2019" name="Int. J. Syst. Evol. Microbiol.">
        <title>The Global Catalogue of Microorganisms (GCM) 10K type strain sequencing project: providing services to taxonomists for standard genome sequencing and annotation.</title>
        <authorList>
            <consortium name="The Broad Institute Genomics Platform"/>
            <consortium name="The Broad Institute Genome Sequencing Center for Infectious Disease"/>
            <person name="Wu L."/>
            <person name="Ma J."/>
        </authorList>
    </citation>
    <scope>NUCLEOTIDE SEQUENCE [LARGE SCALE GENOMIC DNA]</scope>
    <source>
        <strain evidence="3">JCM 32105</strain>
    </source>
</reference>
<dbReference type="EMBL" id="BAABFA010000010">
    <property type="protein sequence ID" value="GAA4464752.1"/>
    <property type="molecule type" value="Genomic_DNA"/>
</dbReference>